<comment type="similarity">
    <text evidence="7">Belongs to the RnpA family.</text>
</comment>
<dbReference type="Proteomes" id="UP000324575">
    <property type="component" value="Unassembled WGS sequence"/>
</dbReference>
<proteinExistence type="inferred from homology"/>
<comment type="catalytic activity">
    <reaction evidence="7">
        <text>Endonucleolytic cleavage of RNA, removing 5'-extranucleotides from tRNA precursor.</text>
        <dbReference type="EC" id="3.1.26.5"/>
    </reaction>
</comment>
<comment type="function">
    <text evidence="1 7">RNaseP catalyzes the removal of the 5'-leader sequence from pre-tRNA to produce the mature 5'-terminus. It can also cleave other RNA substrates such as 4.5S RNA. The protein component plays an auxiliary but essential role in vivo by binding to the 5'-leader sequence and broadening the substrate specificity of the ribozyme.</text>
</comment>
<keyword evidence="2 7" id="KW-0819">tRNA processing</keyword>
<evidence type="ECO:0000256" key="2">
    <source>
        <dbReference type="ARBA" id="ARBA00022694"/>
    </source>
</evidence>
<name>A0A5M8NWG5_9BACT</name>
<protein>
    <recommendedName>
        <fullName evidence="7 8">Ribonuclease P protein component</fullName>
        <shortName evidence="7">RNase P protein</shortName>
        <shortName evidence="7">RNaseP protein</shortName>
        <ecNumber evidence="7 8">3.1.26.5</ecNumber>
    </recommendedName>
    <alternativeName>
        <fullName evidence="7">Protein C5</fullName>
    </alternativeName>
</protein>
<comment type="caution">
    <text evidence="9">The sequence shown here is derived from an EMBL/GenBank/DDBJ whole genome shotgun (WGS) entry which is preliminary data.</text>
</comment>
<dbReference type="InterPro" id="IPR020568">
    <property type="entry name" value="Ribosomal_Su5_D2-typ_SF"/>
</dbReference>
<sequence length="127" mass="14703">MKSEPFSKAERISIQREIDRLFNEGSAFTVYPLRVFYLETKPLSGVSASILISVPKKRFKRAVQRNRIKRLVRETYRKNKHSLLASLQTQDTGLLLAFVYVSNHLCSYSEMETAIKKSLQILLKKLP</sequence>
<dbReference type="InterPro" id="IPR000100">
    <property type="entry name" value="RNase_P"/>
</dbReference>
<evidence type="ECO:0000256" key="3">
    <source>
        <dbReference type="ARBA" id="ARBA00022722"/>
    </source>
</evidence>
<dbReference type="InterPro" id="IPR020539">
    <property type="entry name" value="RNase_P_CS"/>
</dbReference>
<dbReference type="NCBIfam" id="TIGR00188">
    <property type="entry name" value="rnpA"/>
    <property type="match status" value="1"/>
</dbReference>
<dbReference type="PROSITE" id="PS00648">
    <property type="entry name" value="RIBONUCLEASE_P"/>
    <property type="match status" value="1"/>
</dbReference>
<reference evidence="9 10" key="1">
    <citation type="submission" date="2019-03" db="EMBL/GenBank/DDBJ databases">
        <title>Single cell metagenomics reveals metabolic interactions within the superorganism composed of flagellate Streblomastix strix and complex community of Bacteroidetes bacteria on its surface.</title>
        <authorList>
            <person name="Treitli S.C."/>
            <person name="Kolisko M."/>
            <person name="Husnik F."/>
            <person name="Keeling P."/>
            <person name="Hampl V."/>
        </authorList>
    </citation>
    <scope>NUCLEOTIDE SEQUENCE [LARGE SCALE GENOMIC DNA]</scope>
    <source>
        <strain evidence="9">St1</strain>
    </source>
</reference>
<evidence type="ECO:0000256" key="8">
    <source>
        <dbReference type="NCBIfam" id="TIGR00188"/>
    </source>
</evidence>
<dbReference type="InterPro" id="IPR014721">
    <property type="entry name" value="Ribsml_uS5_D2-typ_fold_subgr"/>
</dbReference>
<dbReference type="Pfam" id="PF00825">
    <property type="entry name" value="Ribonuclease_P"/>
    <property type="match status" value="1"/>
</dbReference>
<dbReference type="PANTHER" id="PTHR33992:SF1">
    <property type="entry name" value="RIBONUCLEASE P PROTEIN COMPONENT"/>
    <property type="match status" value="1"/>
</dbReference>
<dbReference type="GO" id="GO:0004526">
    <property type="term" value="F:ribonuclease P activity"/>
    <property type="evidence" value="ECO:0007669"/>
    <property type="project" value="UniProtKB-UniRule"/>
</dbReference>
<dbReference type="GO" id="GO:0000049">
    <property type="term" value="F:tRNA binding"/>
    <property type="evidence" value="ECO:0007669"/>
    <property type="project" value="UniProtKB-UniRule"/>
</dbReference>
<evidence type="ECO:0000256" key="4">
    <source>
        <dbReference type="ARBA" id="ARBA00022759"/>
    </source>
</evidence>
<dbReference type="GO" id="GO:0042781">
    <property type="term" value="F:3'-tRNA processing endoribonuclease activity"/>
    <property type="evidence" value="ECO:0007669"/>
    <property type="project" value="TreeGrafter"/>
</dbReference>
<dbReference type="EC" id="3.1.26.5" evidence="7 8"/>
<evidence type="ECO:0000256" key="1">
    <source>
        <dbReference type="ARBA" id="ARBA00002663"/>
    </source>
</evidence>
<organism evidence="9 10">
    <name type="scientific">Candidatus Ordinivivax streblomastigis</name>
    <dbReference type="NCBI Taxonomy" id="2540710"/>
    <lineage>
        <taxon>Bacteria</taxon>
        <taxon>Pseudomonadati</taxon>
        <taxon>Bacteroidota</taxon>
        <taxon>Bacteroidia</taxon>
        <taxon>Bacteroidales</taxon>
        <taxon>Candidatus Ordinivivax</taxon>
    </lineage>
</organism>
<comment type="subunit">
    <text evidence="7">Consists of a catalytic RNA component (M1 or rnpB) and a protein subunit.</text>
</comment>
<evidence type="ECO:0000256" key="7">
    <source>
        <dbReference type="HAMAP-Rule" id="MF_00227"/>
    </source>
</evidence>
<dbReference type="EMBL" id="SNRX01000024">
    <property type="protein sequence ID" value="KAA6301192.1"/>
    <property type="molecule type" value="Genomic_DNA"/>
</dbReference>
<dbReference type="Gene3D" id="3.30.230.10">
    <property type="match status" value="1"/>
</dbReference>
<dbReference type="HAMAP" id="MF_00227">
    <property type="entry name" value="RNase_P"/>
    <property type="match status" value="1"/>
</dbReference>
<dbReference type="AlphaFoldDB" id="A0A5M8NWG5"/>
<evidence type="ECO:0000313" key="9">
    <source>
        <dbReference type="EMBL" id="KAA6301192.1"/>
    </source>
</evidence>
<dbReference type="SUPFAM" id="SSF54211">
    <property type="entry name" value="Ribosomal protein S5 domain 2-like"/>
    <property type="match status" value="1"/>
</dbReference>
<evidence type="ECO:0000313" key="10">
    <source>
        <dbReference type="Proteomes" id="UP000324575"/>
    </source>
</evidence>
<keyword evidence="4 7" id="KW-0255">Endonuclease</keyword>
<dbReference type="GO" id="GO:0001682">
    <property type="term" value="P:tRNA 5'-leader removal"/>
    <property type="evidence" value="ECO:0007669"/>
    <property type="project" value="UniProtKB-UniRule"/>
</dbReference>
<dbReference type="PANTHER" id="PTHR33992">
    <property type="entry name" value="RIBONUCLEASE P PROTEIN COMPONENT"/>
    <property type="match status" value="1"/>
</dbReference>
<keyword evidence="5 7" id="KW-0378">Hydrolase</keyword>
<gene>
    <name evidence="7" type="primary">rnpA</name>
    <name evidence="9" type="ORF">EZS26_002646</name>
</gene>
<keyword evidence="3 7" id="KW-0540">Nuclease</keyword>
<keyword evidence="6 7" id="KW-0694">RNA-binding</keyword>
<accession>A0A5M8NWG5</accession>
<dbReference type="GO" id="GO:0030677">
    <property type="term" value="C:ribonuclease P complex"/>
    <property type="evidence" value="ECO:0007669"/>
    <property type="project" value="TreeGrafter"/>
</dbReference>
<evidence type="ECO:0000256" key="6">
    <source>
        <dbReference type="ARBA" id="ARBA00022884"/>
    </source>
</evidence>
<evidence type="ECO:0000256" key="5">
    <source>
        <dbReference type="ARBA" id="ARBA00022801"/>
    </source>
</evidence>